<name>B1ZE07_METPB</name>
<dbReference type="EMBL" id="CP001029">
    <property type="protein sequence ID" value="ACB82400.1"/>
    <property type="molecule type" value="Genomic_DNA"/>
</dbReference>
<dbReference type="Proteomes" id="UP000007136">
    <property type="component" value="Chromosome"/>
</dbReference>
<dbReference type="PROSITE" id="PS51257">
    <property type="entry name" value="PROKAR_LIPOPROTEIN"/>
    <property type="match status" value="1"/>
</dbReference>
<dbReference type="KEGG" id="mpo:Mpop_4294"/>
<evidence type="ECO:0008006" key="3">
    <source>
        <dbReference type="Google" id="ProtNLM"/>
    </source>
</evidence>
<dbReference type="RefSeq" id="WP_012456007.1">
    <property type="nucleotide sequence ID" value="NC_010725.1"/>
</dbReference>
<proteinExistence type="predicted"/>
<protein>
    <recommendedName>
        <fullName evidence="3">Lipoprotein</fullName>
    </recommendedName>
</protein>
<dbReference type="HOGENOM" id="CLU_975954_0_0_5"/>
<sequence>MSKVIARSARTIVLASTMLTSACGTYVPQSEEFYERGPDTKSLEIKIKEKIFCELKSAVVELNSNPTYLIRAGNVEKKPVPESWGVIFTLQLIVVENSSFSPGVSINSPAPSKFFKLALGGVASSEATRTDKFTFYYLIRDLQIPDTQCSNPAPSDFEGSSLLLTSRLGIFEWLIMALGVRDTTGISVKSKEEVLSYDVKFNVVTSGNVTPSWTLDRVVTEPSNFFSTKRDRTHELILSFGPAEEQPKDKSNRAARAQPAPLVLFDNLATQFRSATTDAFRANRF</sequence>
<accession>B1ZE07</accession>
<dbReference type="OrthoDB" id="8253592at2"/>
<dbReference type="eggNOG" id="ENOG5033CRF">
    <property type="taxonomic scope" value="Bacteria"/>
</dbReference>
<dbReference type="AlphaFoldDB" id="B1ZE07"/>
<reference evidence="1" key="1">
    <citation type="submission" date="2008-04" db="EMBL/GenBank/DDBJ databases">
        <title>Complete sequence of chromosome of Methylobacterium populi BJ001.</title>
        <authorList>
            <consortium name="US DOE Joint Genome Institute"/>
            <person name="Copeland A."/>
            <person name="Lucas S."/>
            <person name="Lapidus A."/>
            <person name="Glavina del Rio T."/>
            <person name="Dalin E."/>
            <person name="Tice H."/>
            <person name="Bruce D."/>
            <person name="Goodwin L."/>
            <person name="Pitluck S."/>
            <person name="Chertkov O."/>
            <person name="Brettin T."/>
            <person name="Detter J.C."/>
            <person name="Han C."/>
            <person name="Kuske C.R."/>
            <person name="Schmutz J."/>
            <person name="Larimer F."/>
            <person name="Land M."/>
            <person name="Hauser L."/>
            <person name="Kyrpides N."/>
            <person name="Mikhailova N."/>
            <person name="Marx C."/>
            <person name="Richardson P."/>
        </authorList>
    </citation>
    <scope>NUCLEOTIDE SEQUENCE [LARGE SCALE GENOMIC DNA]</scope>
    <source>
        <strain evidence="1">BJ001</strain>
    </source>
</reference>
<organism evidence="1 2">
    <name type="scientific">Methylorubrum populi (strain ATCC BAA-705 / NCIMB 13946 / BJ001)</name>
    <name type="common">Methylobacterium populi</name>
    <dbReference type="NCBI Taxonomy" id="441620"/>
    <lineage>
        <taxon>Bacteria</taxon>
        <taxon>Pseudomonadati</taxon>
        <taxon>Pseudomonadota</taxon>
        <taxon>Alphaproteobacteria</taxon>
        <taxon>Hyphomicrobiales</taxon>
        <taxon>Methylobacteriaceae</taxon>
        <taxon>Methylorubrum</taxon>
    </lineage>
</organism>
<evidence type="ECO:0000313" key="1">
    <source>
        <dbReference type="EMBL" id="ACB82400.1"/>
    </source>
</evidence>
<gene>
    <name evidence="1" type="ordered locus">Mpop_4294</name>
</gene>
<evidence type="ECO:0000313" key="2">
    <source>
        <dbReference type="Proteomes" id="UP000007136"/>
    </source>
</evidence>